<organism evidence="1 2">
    <name type="scientific">Pyxidicoccus fallax</name>
    <dbReference type="NCBI Taxonomy" id="394095"/>
    <lineage>
        <taxon>Bacteria</taxon>
        <taxon>Pseudomonadati</taxon>
        <taxon>Myxococcota</taxon>
        <taxon>Myxococcia</taxon>
        <taxon>Myxococcales</taxon>
        <taxon>Cystobacterineae</taxon>
        <taxon>Myxococcaceae</taxon>
        <taxon>Pyxidicoccus</taxon>
    </lineage>
</organism>
<comment type="caution">
    <text evidence="1">The sequence shown here is derived from an EMBL/GenBank/DDBJ whole genome shotgun (WGS) entry which is preliminary data.</text>
</comment>
<gene>
    <name evidence="1" type="ORF">HG543_40770</name>
</gene>
<evidence type="ECO:0000313" key="2">
    <source>
        <dbReference type="Proteomes" id="UP000518300"/>
    </source>
</evidence>
<proteinExistence type="predicted"/>
<dbReference type="AlphaFoldDB" id="A0A848LTY4"/>
<dbReference type="Proteomes" id="UP000518300">
    <property type="component" value="Unassembled WGS sequence"/>
</dbReference>
<dbReference type="EMBL" id="JABBJJ010000298">
    <property type="protein sequence ID" value="NMO21139.1"/>
    <property type="molecule type" value="Genomic_DNA"/>
</dbReference>
<keyword evidence="2" id="KW-1185">Reference proteome</keyword>
<reference evidence="1 2" key="1">
    <citation type="submission" date="2020-04" db="EMBL/GenBank/DDBJ databases">
        <title>Draft genome of Pyxidicoccus fallax type strain.</title>
        <authorList>
            <person name="Whitworth D.E."/>
        </authorList>
    </citation>
    <scope>NUCLEOTIDE SEQUENCE [LARGE SCALE GENOMIC DNA]</scope>
    <source>
        <strain evidence="1 2">DSM 14698</strain>
    </source>
</reference>
<accession>A0A848LTY4</accession>
<name>A0A848LTY4_9BACT</name>
<dbReference type="RefSeq" id="WP_169350337.1">
    <property type="nucleotide sequence ID" value="NZ_JABBJJ010000298.1"/>
</dbReference>
<evidence type="ECO:0000313" key="1">
    <source>
        <dbReference type="EMBL" id="NMO21139.1"/>
    </source>
</evidence>
<protein>
    <submittedName>
        <fullName evidence="1">Uncharacterized protein</fullName>
    </submittedName>
</protein>
<sequence>MSPEEAAERIQFHAGPESEAFLGMLRPFGGVRREVLADLEGALRAAAPLLQQPQVERGLMGALLAIIHLGRAWALEPGGMLQGNHLISAEEQELLSGFLHSFAYAVFCLLDGTGEDVAFEDFLAP</sequence>